<evidence type="ECO:0000259" key="1">
    <source>
        <dbReference type="Pfam" id="PF00248"/>
    </source>
</evidence>
<sequence length="292" mass="31052">MQTFPLGSFAVSRVGFGAMQLPGPGVFGPPRDREQALAVLRRAVELGVNHIDTAQFYGPAVANELIRAALHPYPSDLALVSKVGARRDEQGQWLPAQDPDELRRGIEDNLQTLDADRLAAVNLRVHDGDGIGVPTAVDHDLFERQLTTMITARDEGLIDGIGLSNISADHLRIALGHTEIACVQNAYNLVDRSAAPVLELCVAHDIAFVPFFPLGSAFDPNSPVLGNDTVRQAAADLGHTPAQIVLAWMLSVAPNVLLIPGTSSPAHLEENLAVAGISLPDDIKSRLDGLGG</sequence>
<dbReference type="EMBL" id="CP020809">
    <property type="protein sequence ID" value="ART67723.1"/>
    <property type="molecule type" value="Genomic_DNA"/>
</dbReference>
<dbReference type="PANTHER" id="PTHR43638:SF3">
    <property type="entry name" value="ALDEHYDE REDUCTASE"/>
    <property type="match status" value="1"/>
</dbReference>
<dbReference type="GO" id="GO:0016491">
    <property type="term" value="F:oxidoreductase activity"/>
    <property type="evidence" value="ECO:0007669"/>
    <property type="project" value="InterPro"/>
</dbReference>
<dbReference type="OrthoDB" id="9768793at2"/>
<keyword evidence="3" id="KW-1185">Reference proteome</keyword>
<dbReference type="PRINTS" id="PR00069">
    <property type="entry name" value="ALDKETRDTASE"/>
</dbReference>
<dbReference type="AlphaFoldDB" id="A0A1Y0BXT6"/>
<organism evidence="2 3">
    <name type="scientific">Mycobacterium dioxanotrophicus</name>
    <dbReference type="NCBI Taxonomy" id="482462"/>
    <lineage>
        <taxon>Bacteria</taxon>
        <taxon>Bacillati</taxon>
        <taxon>Actinomycetota</taxon>
        <taxon>Actinomycetes</taxon>
        <taxon>Mycobacteriales</taxon>
        <taxon>Mycobacteriaceae</taxon>
        <taxon>Mycobacterium</taxon>
    </lineage>
</organism>
<dbReference type="PANTHER" id="PTHR43638">
    <property type="entry name" value="OXIDOREDUCTASE, ALDO/KETO REDUCTASE FAMILY PROTEIN"/>
    <property type="match status" value="1"/>
</dbReference>
<dbReference type="Pfam" id="PF00248">
    <property type="entry name" value="Aldo_ket_red"/>
    <property type="match status" value="1"/>
</dbReference>
<dbReference type="Proteomes" id="UP000195331">
    <property type="component" value="Chromosome"/>
</dbReference>
<dbReference type="SUPFAM" id="SSF51430">
    <property type="entry name" value="NAD(P)-linked oxidoreductase"/>
    <property type="match status" value="1"/>
</dbReference>
<dbReference type="KEGG" id="mdx:BTO20_03205"/>
<evidence type="ECO:0000313" key="2">
    <source>
        <dbReference type="EMBL" id="ART67723.1"/>
    </source>
</evidence>
<protein>
    <submittedName>
        <fullName evidence="2">Oxidoreductase</fullName>
    </submittedName>
</protein>
<reference evidence="2 3" key="1">
    <citation type="submission" date="2017-04" db="EMBL/GenBank/DDBJ databases">
        <title>Whole Genome Sequence of 1,4-Dioxane Degrading Bacterium Mycobacterium dioxanotrophicus PH-06.</title>
        <authorList>
            <person name="He Y."/>
        </authorList>
    </citation>
    <scope>NUCLEOTIDE SEQUENCE [LARGE SCALE GENOMIC DNA]</scope>
    <source>
        <strain evidence="2 3">PH-06</strain>
    </source>
</reference>
<name>A0A1Y0BXT6_9MYCO</name>
<dbReference type="InterPro" id="IPR023210">
    <property type="entry name" value="NADP_OxRdtase_dom"/>
</dbReference>
<evidence type="ECO:0000313" key="3">
    <source>
        <dbReference type="Proteomes" id="UP000195331"/>
    </source>
</evidence>
<dbReference type="Gene3D" id="3.20.20.100">
    <property type="entry name" value="NADP-dependent oxidoreductase domain"/>
    <property type="match status" value="1"/>
</dbReference>
<dbReference type="RefSeq" id="WP_087073323.1">
    <property type="nucleotide sequence ID" value="NZ_CP020809.1"/>
</dbReference>
<dbReference type="InterPro" id="IPR036812">
    <property type="entry name" value="NAD(P)_OxRdtase_dom_sf"/>
</dbReference>
<accession>A0A1Y0BXT6</accession>
<gene>
    <name evidence="2" type="ORF">BTO20_03205</name>
</gene>
<dbReference type="CDD" id="cd19088">
    <property type="entry name" value="AKR_AKR13B1"/>
    <property type="match status" value="1"/>
</dbReference>
<proteinExistence type="predicted"/>
<dbReference type="InterPro" id="IPR020471">
    <property type="entry name" value="AKR"/>
</dbReference>
<feature type="domain" description="NADP-dependent oxidoreductase" evidence="1">
    <location>
        <begin position="14"/>
        <end position="289"/>
    </location>
</feature>
<dbReference type="NCBIfam" id="NF007695">
    <property type="entry name" value="PRK10376.1"/>
    <property type="match status" value="1"/>
</dbReference>